<evidence type="ECO:0000256" key="1">
    <source>
        <dbReference type="SAM" id="Phobius"/>
    </source>
</evidence>
<name>A0AAV4ILN1_9GAST</name>
<gene>
    <name evidence="2" type="ORF">ElyMa_006664100</name>
</gene>
<protein>
    <recommendedName>
        <fullName evidence="4">G-protein coupled receptors family 1 profile domain-containing protein</fullName>
    </recommendedName>
</protein>
<organism evidence="2 3">
    <name type="scientific">Elysia marginata</name>
    <dbReference type="NCBI Taxonomy" id="1093978"/>
    <lineage>
        <taxon>Eukaryota</taxon>
        <taxon>Metazoa</taxon>
        <taxon>Spiralia</taxon>
        <taxon>Lophotrochozoa</taxon>
        <taxon>Mollusca</taxon>
        <taxon>Gastropoda</taxon>
        <taxon>Heterobranchia</taxon>
        <taxon>Euthyneura</taxon>
        <taxon>Panpulmonata</taxon>
        <taxon>Sacoglossa</taxon>
        <taxon>Placobranchoidea</taxon>
        <taxon>Plakobranchidae</taxon>
        <taxon>Elysia</taxon>
    </lineage>
</organism>
<keyword evidence="3" id="KW-1185">Reference proteome</keyword>
<accession>A0AAV4ILN1</accession>
<sequence length="91" mass="9855">MLISRRKVFPTSVATFLLYGGLYNVTFALSFVSSGGSFCRRFAQQTVSRSHWCNNEKNKVAAAIVIVVVVVAVVVKVVVVVVVVVVIVVIV</sequence>
<evidence type="ECO:0000313" key="3">
    <source>
        <dbReference type="Proteomes" id="UP000762676"/>
    </source>
</evidence>
<feature type="transmembrane region" description="Helical" evidence="1">
    <location>
        <begin position="60"/>
        <end position="90"/>
    </location>
</feature>
<feature type="transmembrane region" description="Helical" evidence="1">
    <location>
        <begin position="16"/>
        <end position="39"/>
    </location>
</feature>
<proteinExistence type="predicted"/>
<keyword evidence="1" id="KW-0812">Transmembrane</keyword>
<dbReference type="Proteomes" id="UP000762676">
    <property type="component" value="Unassembled WGS sequence"/>
</dbReference>
<reference evidence="2 3" key="1">
    <citation type="journal article" date="2021" name="Elife">
        <title>Chloroplast acquisition without the gene transfer in kleptoplastic sea slugs, Plakobranchus ocellatus.</title>
        <authorList>
            <person name="Maeda T."/>
            <person name="Takahashi S."/>
            <person name="Yoshida T."/>
            <person name="Shimamura S."/>
            <person name="Takaki Y."/>
            <person name="Nagai Y."/>
            <person name="Toyoda A."/>
            <person name="Suzuki Y."/>
            <person name="Arimoto A."/>
            <person name="Ishii H."/>
            <person name="Satoh N."/>
            <person name="Nishiyama T."/>
            <person name="Hasebe M."/>
            <person name="Maruyama T."/>
            <person name="Minagawa J."/>
            <person name="Obokata J."/>
            <person name="Shigenobu S."/>
        </authorList>
    </citation>
    <scope>NUCLEOTIDE SEQUENCE [LARGE SCALE GENOMIC DNA]</scope>
</reference>
<evidence type="ECO:0008006" key="4">
    <source>
        <dbReference type="Google" id="ProtNLM"/>
    </source>
</evidence>
<keyword evidence="1" id="KW-0472">Membrane</keyword>
<dbReference type="AlphaFoldDB" id="A0AAV4ILN1"/>
<comment type="caution">
    <text evidence="2">The sequence shown here is derived from an EMBL/GenBank/DDBJ whole genome shotgun (WGS) entry which is preliminary data.</text>
</comment>
<keyword evidence="1" id="KW-1133">Transmembrane helix</keyword>
<evidence type="ECO:0000313" key="2">
    <source>
        <dbReference type="EMBL" id="GFS11132.1"/>
    </source>
</evidence>
<dbReference type="EMBL" id="BMAT01013359">
    <property type="protein sequence ID" value="GFS11132.1"/>
    <property type="molecule type" value="Genomic_DNA"/>
</dbReference>